<dbReference type="InterPro" id="IPR013783">
    <property type="entry name" value="Ig-like_fold"/>
</dbReference>
<name>A0A7K7THP5_9TYRA</name>
<evidence type="ECO:0000256" key="2">
    <source>
        <dbReference type="SAM" id="Phobius"/>
    </source>
</evidence>
<dbReference type="GO" id="GO:0045296">
    <property type="term" value="F:cadherin binding"/>
    <property type="evidence" value="ECO:0007669"/>
    <property type="project" value="TreeGrafter"/>
</dbReference>
<feature type="non-terminal residue" evidence="4">
    <location>
        <position position="1"/>
    </location>
</feature>
<dbReference type="Proteomes" id="UP000589485">
    <property type="component" value="Unassembled WGS sequence"/>
</dbReference>
<dbReference type="FunFam" id="2.60.40.10:FF:000369">
    <property type="entry name" value="Protein tyrosine phosphatase, receptor type B"/>
    <property type="match status" value="1"/>
</dbReference>
<dbReference type="Gene3D" id="2.60.40.10">
    <property type="entry name" value="Immunoglobulins"/>
    <property type="match status" value="3"/>
</dbReference>
<reference evidence="4 5" key="1">
    <citation type="submission" date="2019-09" db="EMBL/GenBank/DDBJ databases">
        <title>Bird 10,000 Genomes (B10K) Project - Family phase.</title>
        <authorList>
            <person name="Zhang G."/>
        </authorList>
    </citation>
    <scope>NUCLEOTIDE SEQUENCE [LARGE SCALE GENOMIC DNA]</scope>
    <source>
        <strain evidence="4">B10K-DU-030-41</strain>
        <tissue evidence="4">Muscle</tissue>
    </source>
</reference>
<evidence type="ECO:0000313" key="5">
    <source>
        <dbReference type="Proteomes" id="UP000589485"/>
    </source>
</evidence>
<keyword evidence="2" id="KW-0472">Membrane</keyword>
<dbReference type="SMART" id="SM00060">
    <property type="entry name" value="FN3"/>
    <property type="match status" value="4"/>
</dbReference>
<evidence type="ECO:0000313" key="4">
    <source>
        <dbReference type="EMBL" id="NXA15856.1"/>
    </source>
</evidence>
<dbReference type="EC" id="3.1.3.48" evidence="1"/>
<feature type="transmembrane region" description="Helical" evidence="2">
    <location>
        <begin position="450"/>
        <end position="476"/>
    </location>
</feature>
<feature type="non-terminal residue" evidence="4">
    <location>
        <position position="479"/>
    </location>
</feature>
<dbReference type="PROSITE" id="PS50853">
    <property type="entry name" value="FN3"/>
    <property type="match status" value="2"/>
</dbReference>
<dbReference type="InterPro" id="IPR050713">
    <property type="entry name" value="RTP_Phos/Ushers"/>
</dbReference>
<gene>
    <name evidence="4" type="primary">Ptprb</name>
    <name evidence="4" type="ORF">SAPAEN_R12766</name>
</gene>
<comment type="caution">
    <text evidence="4">The sequence shown here is derived from an EMBL/GenBank/DDBJ whole genome shotgun (WGS) entry which is preliminary data.</text>
</comment>
<dbReference type="Pfam" id="PF00041">
    <property type="entry name" value="fn3"/>
    <property type="match status" value="3"/>
</dbReference>
<dbReference type="FunFam" id="2.60.40.10:FF:001376">
    <property type="entry name" value="Protein tyrosine phosphatase, receptor type B"/>
    <property type="match status" value="1"/>
</dbReference>
<proteinExistence type="predicted"/>
<dbReference type="GO" id="GO:0001525">
    <property type="term" value="P:angiogenesis"/>
    <property type="evidence" value="ECO:0007669"/>
    <property type="project" value="TreeGrafter"/>
</dbReference>
<protein>
    <recommendedName>
        <fullName evidence="1">protein-tyrosine-phosphatase</fullName>
        <ecNumber evidence="1">3.1.3.48</ecNumber>
    </recommendedName>
</protein>
<dbReference type="InterPro" id="IPR041201">
    <property type="entry name" value="PTPRJ_TM"/>
</dbReference>
<dbReference type="SUPFAM" id="SSF49265">
    <property type="entry name" value="Fibronectin type III"/>
    <property type="match status" value="2"/>
</dbReference>
<dbReference type="CDD" id="cd00063">
    <property type="entry name" value="FN3"/>
    <property type="match status" value="3"/>
</dbReference>
<keyword evidence="2" id="KW-1133">Transmembrane helix</keyword>
<dbReference type="EMBL" id="VZSY01002996">
    <property type="protein sequence ID" value="NXA15856.1"/>
    <property type="molecule type" value="Genomic_DNA"/>
</dbReference>
<keyword evidence="5" id="KW-1185">Reference proteome</keyword>
<dbReference type="GO" id="GO:0004725">
    <property type="term" value="F:protein tyrosine phosphatase activity"/>
    <property type="evidence" value="ECO:0007669"/>
    <property type="project" value="UniProtKB-EC"/>
</dbReference>
<dbReference type="Pfam" id="PF18861">
    <property type="entry name" value="PTP_tm"/>
    <property type="match status" value="1"/>
</dbReference>
<feature type="domain" description="Fibronectin type-III" evidence="3">
    <location>
        <begin position="93"/>
        <end position="186"/>
    </location>
</feature>
<dbReference type="InterPro" id="IPR036116">
    <property type="entry name" value="FN3_sf"/>
</dbReference>
<sequence length="479" mass="53990">SVPAPVVGLKASNRNMTDSLWFTWGPAAGDVDFYELNLYNPNGTQKETWQRKELKEWHFQGLVPGRKYTLVVVTHSGDLTNTANAEGRTAPSPPNTVSFTDVANTSLSVTWLGPPDWTDYDDFELQWLPKDPLTVFNPYSSSKSKVRIIYGLRPGRLYEFSVRTVSGDNWKTYSQSQSASVRTKPDKIQSLHCRPQTSTAIACSWTPPDSDFDGYSVECKKMDTREVEFSKRIGKDKSLLNIMTLVPHKRYLVSIKVHSADMTSEVVEDSTITMIDRKWNSELPGREAVSSNKQLVLITKSSINFTFNCSWFSDTNGAVKYFTVVVREADGNEGPKPDEQHPLPSYLEYKHNDSIRIYQTNYFASRCAENPDNDYKSFDIKLGGEMENLGGKCDPHHQKFCDGPLKPRTAYRISIRAFTQLFSEDPKELPKPLFADTFFSLPITTEAEPLFGVIEGVSAGLFLIVMVVAVTALFVCRQK</sequence>
<dbReference type="OrthoDB" id="10057517at2759"/>
<keyword evidence="2" id="KW-0812">Transmembrane</keyword>
<organism evidence="4 5">
    <name type="scientific">Sapayoa aenigma</name>
    <name type="common">broad-billed sapayoa</name>
    <dbReference type="NCBI Taxonomy" id="239371"/>
    <lineage>
        <taxon>Eukaryota</taxon>
        <taxon>Metazoa</taxon>
        <taxon>Chordata</taxon>
        <taxon>Craniata</taxon>
        <taxon>Vertebrata</taxon>
        <taxon>Euteleostomi</taxon>
        <taxon>Archelosauria</taxon>
        <taxon>Archosauria</taxon>
        <taxon>Dinosauria</taxon>
        <taxon>Saurischia</taxon>
        <taxon>Theropoda</taxon>
        <taxon>Coelurosauria</taxon>
        <taxon>Aves</taxon>
        <taxon>Neognathae</taxon>
        <taxon>Neoaves</taxon>
        <taxon>Telluraves</taxon>
        <taxon>Australaves</taxon>
        <taxon>Passeriformes</taxon>
        <taxon>Tyrannidae</taxon>
        <taxon>Sapayoa</taxon>
    </lineage>
</organism>
<dbReference type="PANTHER" id="PTHR46957:SF2">
    <property type="entry name" value="RECEPTOR-TYPE TYROSINE-PROTEIN PHOSPHATASE BETA"/>
    <property type="match status" value="1"/>
</dbReference>
<dbReference type="PANTHER" id="PTHR46957">
    <property type="entry name" value="CYTOKINE RECEPTOR"/>
    <property type="match status" value="1"/>
</dbReference>
<dbReference type="AlphaFoldDB" id="A0A7K7THP5"/>
<evidence type="ECO:0000259" key="3">
    <source>
        <dbReference type="PROSITE" id="PS50853"/>
    </source>
</evidence>
<evidence type="ECO:0000256" key="1">
    <source>
        <dbReference type="ARBA" id="ARBA00013064"/>
    </source>
</evidence>
<accession>A0A7K7THP5</accession>
<feature type="domain" description="Fibronectin type-III" evidence="3">
    <location>
        <begin position="187"/>
        <end position="278"/>
    </location>
</feature>
<dbReference type="InterPro" id="IPR003961">
    <property type="entry name" value="FN3_dom"/>
</dbReference>
<dbReference type="GO" id="GO:0043235">
    <property type="term" value="C:receptor complex"/>
    <property type="evidence" value="ECO:0007669"/>
    <property type="project" value="TreeGrafter"/>
</dbReference>